<feature type="domain" description="FAD dependent oxidoreductase" evidence="3">
    <location>
        <begin position="7"/>
        <end position="383"/>
    </location>
</feature>
<dbReference type="EMBL" id="MTSD02000005">
    <property type="protein sequence ID" value="OOV86618.1"/>
    <property type="molecule type" value="Genomic_DNA"/>
</dbReference>
<organism evidence="4 5">
    <name type="scientific">Oceanospirillum linum</name>
    <dbReference type="NCBI Taxonomy" id="966"/>
    <lineage>
        <taxon>Bacteria</taxon>
        <taxon>Pseudomonadati</taxon>
        <taxon>Pseudomonadota</taxon>
        <taxon>Gammaproteobacteria</taxon>
        <taxon>Oceanospirillales</taxon>
        <taxon>Oceanospirillaceae</taxon>
        <taxon>Oceanospirillum</taxon>
    </lineage>
</organism>
<dbReference type="GO" id="GO:0016491">
    <property type="term" value="F:oxidoreductase activity"/>
    <property type="evidence" value="ECO:0007669"/>
    <property type="project" value="UniProtKB-KW"/>
</dbReference>
<accession>A0A1T1H9U6</accession>
<gene>
    <name evidence="4" type="ORF">BTA35_0212045</name>
</gene>
<feature type="signal peptide" evidence="2">
    <location>
        <begin position="1"/>
        <end position="22"/>
    </location>
</feature>
<dbReference type="GO" id="GO:0005737">
    <property type="term" value="C:cytoplasm"/>
    <property type="evidence" value="ECO:0007669"/>
    <property type="project" value="TreeGrafter"/>
</dbReference>
<dbReference type="PROSITE" id="PS51257">
    <property type="entry name" value="PROKAR_LIPOPROTEIN"/>
    <property type="match status" value="1"/>
</dbReference>
<evidence type="ECO:0000259" key="3">
    <source>
        <dbReference type="Pfam" id="PF01266"/>
    </source>
</evidence>
<keyword evidence="1" id="KW-0560">Oxidoreductase</keyword>
<dbReference type="PANTHER" id="PTHR13847">
    <property type="entry name" value="SARCOSINE DEHYDROGENASE-RELATED"/>
    <property type="match status" value="1"/>
</dbReference>
<dbReference type="InterPro" id="IPR036188">
    <property type="entry name" value="FAD/NAD-bd_sf"/>
</dbReference>
<dbReference type="Gene3D" id="3.30.9.10">
    <property type="entry name" value="D-Amino Acid Oxidase, subunit A, domain 2"/>
    <property type="match status" value="1"/>
</dbReference>
<dbReference type="STRING" id="966.BTA35_0212045"/>
<evidence type="ECO:0000313" key="4">
    <source>
        <dbReference type="EMBL" id="OOV86618.1"/>
    </source>
</evidence>
<sequence>MPKKRHILIIGGGILGCSAAFALSQRTHCKVTLLEANTLAAATTSSAAALLTRARHKPVIADLVRETFTAMAQLNTLLDQPLPYKKVGSLHIACSRESSNQLDMMAMLAAEQQLPVHNLSMAEVRQKSPWLSPPDGARALFMPEDGFIDPYQLAMAYRQGAAACARQSGAELRILQNTRVEKITFEPASAHPACVTGVKLADGQLIDADIVIDAAGPWSTLLANAVGVDLAMAPVRSHYWITGKLSSVPPDSPMVILPDARAYARPEVGHLLFGLRDYQPVYMSPEQLPNELSGFCFGHDPEGWQALEDGYEDLAGFFPEIDRVPVEHYISGISSYTPDGSPLAGFLTDDKGKIKLEGFIALTGCSGGGIGMSGGLGRLAAELALDEPLFTDLKPLALNRFGSVDPLSDDFQRRCALARMAKRSG</sequence>
<evidence type="ECO:0000256" key="2">
    <source>
        <dbReference type="SAM" id="SignalP"/>
    </source>
</evidence>
<evidence type="ECO:0000256" key="1">
    <source>
        <dbReference type="ARBA" id="ARBA00023002"/>
    </source>
</evidence>
<keyword evidence="5" id="KW-1185">Reference proteome</keyword>
<evidence type="ECO:0000313" key="5">
    <source>
        <dbReference type="Proteomes" id="UP000190064"/>
    </source>
</evidence>
<proteinExistence type="predicted"/>
<dbReference type="Proteomes" id="UP000190064">
    <property type="component" value="Unassembled WGS sequence"/>
</dbReference>
<dbReference type="SUPFAM" id="SSF54373">
    <property type="entry name" value="FAD-linked reductases, C-terminal domain"/>
    <property type="match status" value="1"/>
</dbReference>
<keyword evidence="2" id="KW-0732">Signal</keyword>
<dbReference type="Gene3D" id="3.50.50.60">
    <property type="entry name" value="FAD/NAD(P)-binding domain"/>
    <property type="match status" value="1"/>
</dbReference>
<dbReference type="RefSeq" id="WP_078320067.1">
    <property type="nucleotide sequence ID" value="NZ_FXTS01000006.1"/>
</dbReference>
<dbReference type="SUPFAM" id="SSF51905">
    <property type="entry name" value="FAD/NAD(P)-binding domain"/>
    <property type="match status" value="1"/>
</dbReference>
<dbReference type="AlphaFoldDB" id="A0A1T1H9U6"/>
<feature type="chain" id="PRO_5010534633" description="FAD dependent oxidoreductase domain-containing protein" evidence="2">
    <location>
        <begin position="23"/>
        <end position="425"/>
    </location>
</feature>
<name>A0A1T1H9U6_OCELI</name>
<dbReference type="Pfam" id="PF01266">
    <property type="entry name" value="DAO"/>
    <property type="match status" value="1"/>
</dbReference>
<reference evidence="4" key="1">
    <citation type="submission" date="2017-02" db="EMBL/GenBank/DDBJ databases">
        <title>Draft Genome Sequence of the Salt Water Bacterium Oceanospirillum linum ATCC 11336.</title>
        <authorList>
            <person name="Trachtenberg A.M."/>
            <person name="Carney J.G."/>
            <person name="Linnane J.D."/>
            <person name="Rheaume B.A."/>
            <person name="Pitts N.L."/>
            <person name="Mykles D.L."/>
            <person name="Maclea K.S."/>
        </authorList>
    </citation>
    <scope>NUCLEOTIDE SEQUENCE [LARGE SCALE GENOMIC DNA]</scope>
    <source>
        <strain evidence="4">ATCC 11336</strain>
    </source>
</reference>
<comment type="caution">
    <text evidence="4">The sequence shown here is derived from an EMBL/GenBank/DDBJ whole genome shotgun (WGS) entry which is preliminary data.</text>
</comment>
<dbReference type="PANTHER" id="PTHR13847:SF287">
    <property type="entry name" value="FAD-DEPENDENT OXIDOREDUCTASE DOMAIN-CONTAINING PROTEIN 1"/>
    <property type="match status" value="1"/>
</dbReference>
<dbReference type="InterPro" id="IPR006076">
    <property type="entry name" value="FAD-dep_OxRdtase"/>
</dbReference>
<protein>
    <recommendedName>
        <fullName evidence="3">FAD dependent oxidoreductase domain-containing protein</fullName>
    </recommendedName>
</protein>